<dbReference type="Gene3D" id="2.30.30.40">
    <property type="entry name" value="SH3 Domains"/>
    <property type="match status" value="1"/>
</dbReference>
<feature type="compositionally biased region" description="Low complexity" evidence="3">
    <location>
        <begin position="158"/>
        <end position="173"/>
    </location>
</feature>
<evidence type="ECO:0000256" key="2">
    <source>
        <dbReference type="PROSITE-ProRule" id="PRU00192"/>
    </source>
</evidence>
<sequence length="572" mass="63474">MQVFWVGWVPVGFSSPFLGRTLPSGSSRFPRGSEVAGPSSTSVPHPAASHRPATYEPPILPRLSRAKELFIRSGDLKRRHSWSSEIDYQLEETETVTISGEDPAVLAPSVNDRISYKSASSLLNYRENQYGCSVQTVDLVADCPLQIVTGDSRSPSLSRAPTPSPTSIASSTSMGQRSSALLRPRISLTWVLRGQQQSNLGPGPNNYSTINGSGGTNNDRDTFSRSSKRSSRRSVKSIKDKDAASKENIENKESIEKREKILHRLQKIERIEKTVDKETIGEKQLDNPLERHFNKEFIGLKNTKEKEKVKRAVSEPSLVSRESTSTPNGREKHRHRRTKRSHKPRLPSRFGYEIADLDAFLTKASIERPANIPVVLSFPSVLYQTQGGIQDEMALPLGTVVNAVFKNQTWLYVQTPHGQEGYVGYAACLPLGILPQSTRGPCWEDSTDVFPRPLGNMTDMEKLRDTRSECGASRGRSGRMRRGSRDAVSACGERSVDRLYLRAAANARTKGSRYTLLVIRNDYEAHAANALTVSKGDVVALLSDHTNDWFWVRSRDGREGFIPAVIAGHGFL</sequence>
<feature type="compositionally biased region" description="Basic residues" evidence="3">
    <location>
        <begin position="331"/>
        <end position="345"/>
    </location>
</feature>
<gene>
    <name evidence="5" type="ORF">ALC53_01060</name>
</gene>
<dbReference type="CDD" id="cd00174">
    <property type="entry name" value="SH3"/>
    <property type="match status" value="1"/>
</dbReference>
<dbReference type="SUPFAM" id="SSF50044">
    <property type="entry name" value="SH3-domain"/>
    <property type="match status" value="1"/>
</dbReference>
<proteinExistence type="predicted"/>
<evidence type="ECO:0000256" key="3">
    <source>
        <dbReference type="SAM" id="MobiDB-lite"/>
    </source>
</evidence>
<evidence type="ECO:0000313" key="5">
    <source>
        <dbReference type="EMBL" id="KYM92604.1"/>
    </source>
</evidence>
<dbReference type="AlphaFoldDB" id="A0A195BVF2"/>
<keyword evidence="1 2" id="KW-0728">SH3 domain</keyword>
<feature type="region of interest" description="Disordered" evidence="3">
    <location>
        <begin position="28"/>
        <end position="57"/>
    </location>
</feature>
<protein>
    <recommendedName>
        <fullName evidence="4">SH3 domain-containing protein</fullName>
    </recommendedName>
</protein>
<feature type="compositionally biased region" description="Basic residues" evidence="3">
    <location>
        <begin position="226"/>
        <end position="236"/>
    </location>
</feature>
<dbReference type="InterPro" id="IPR001452">
    <property type="entry name" value="SH3_domain"/>
</dbReference>
<dbReference type="SMART" id="SM00326">
    <property type="entry name" value="SH3"/>
    <property type="match status" value="1"/>
</dbReference>
<dbReference type="Pfam" id="PF00018">
    <property type="entry name" value="SH3_1"/>
    <property type="match status" value="1"/>
</dbReference>
<evidence type="ECO:0000313" key="6">
    <source>
        <dbReference type="Proteomes" id="UP000078540"/>
    </source>
</evidence>
<feature type="compositionally biased region" description="Basic and acidic residues" evidence="3">
    <location>
        <begin position="237"/>
        <end position="251"/>
    </location>
</feature>
<evidence type="ECO:0000256" key="1">
    <source>
        <dbReference type="ARBA" id="ARBA00022443"/>
    </source>
</evidence>
<organism evidence="5 6">
    <name type="scientific">Atta colombica</name>
    <dbReference type="NCBI Taxonomy" id="520822"/>
    <lineage>
        <taxon>Eukaryota</taxon>
        <taxon>Metazoa</taxon>
        <taxon>Ecdysozoa</taxon>
        <taxon>Arthropoda</taxon>
        <taxon>Hexapoda</taxon>
        <taxon>Insecta</taxon>
        <taxon>Pterygota</taxon>
        <taxon>Neoptera</taxon>
        <taxon>Endopterygota</taxon>
        <taxon>Hymenoptera</taxon>
        <taxon>Apocrita</taxon>
        <taxon>Aculeata</taxon>
        <taxon>Formicoidea</taxon>
        <taxon>Formicidae</taxon>
        <taxon>Myrmicinae</taxon>
        <taxon>Atta</taxon>
    </lineage>
</organism>
<dbReference type="STRING" id="520822.A0A195BVF2"/>
<feature type="domain" description="SH3" evidence="4">
    <location>
        <begin position="512"/>
        <end position="572"/>
    </location>
</feature>
<dbReference type="InterPro" id="IPR036028">
    <property type="entry name" value="SH3-like_dom_sf"/>
</dbReference>
<name>A0A195BVF2_9HYME</name>
<dbReference type="Proteomes" id="UP000078540">
    <property type="component" value="Unassembled WGS sequence"/>
</dbReference>
<dbReference type="EMBL" id="KQ976401">
    <property type="protein sequence ID" value="KYM92604.1"/>
    <property type="molecule type" value="Genomic_DNA"/>
</dbReference>
<feature type="compositionally biased region" description="Polar residues" evidence="3">
    <location>
        <begin position="196"/>
        <end position="211"/>
    </location>
</feature>
<reference evidence="5 6" key="1">
    <citation type="submission" date="2015-09" db="EMBL/GenBank/DDBJ databases">
        <title>Atta colombica WGS genome.</title>
        <authorList>
            <person name="Nygaard S."/>
            <person name="Hu H."/>
            <person name="Boomsma J."/>
            <person name="Zhang G."/>
        </authorList>
    </citation>
    <scope>NUCLEOTIDE SEQUENCE [LARGE SCALE GENOMIC DNA]</scope>
    <source>
        <strain evidence="5">Treedump-2</strain>
        <tissue evidence="5">Whole body</tissue>
    </source>
</reference>
<keyword evidence="6" id="KW-1185">Reference proteome</keyword>
<feature type="region of interest" description="Disordered" evidence="3">
    <location>
        <begin position="150"/>
        <end position="177"/>
    </location>
</feature>
<accession>A0A195BVF2</accession>
<dbReference type="PROSITE" id="PS50002">
    <property type="entry name" value="SH3"/>
    <property type="match status" value="1"/>
</dbReference>
<feature type="region of interest" description="Disordered" evidence="3">
    <location>
        <begin position="196"/>
        <end position="251"/>
    </location>
</feature>
<feature type="region of interest" description="Disordered" evidence="3">
    <location>
        <begin position="467"/>
        <end position="486"/>
    </location>
</feature>
<feature type="region of interest" description="Disordered" evidence="3">
    <location>
        <begin position="306"/>
        <end position="345"/>
    </location>
</feature>
<evidence type="ECO:0000259" key="4">
    <source>
        <dbReference type="PROSITE" id="PS50002"/>
    </source>
</evidence>